<evidence type="ECO:0000313" key="5">
    <source>
        <dbReference type="Proteomes" id="UP000198521"/>
    </source>
</evidence>
<dbReference type="InterPro" id="IPR002110">
    <property type="entry name" value="Ankyrin_rpt"/>
</dbReference>
<dbReference type="Pfam" id="PF12796">
    <property type="entry name" value="Ank_2"/>
    <property type="match status" value="3"/>
</dbReference>
<gene>
    <name evidence="4" type="ORF">SAMN04487910_2246</name>
</gene>
<dbReference type="AlphaFoldDB" id="A0A1H7PL77"/>
<protein>
    <submittedName>
        <fullName evidence="4">Ankyrin repeat</fullName>
    </submittedName>
</protein>
<keyword evidence="2 3" id="KW-0040">ANK repeat</keyword>
<evidence type="ECO:0000256" key="2">
    <source>
        <dbReference type="ARBA" id="ARBA00023043"/>
    </source>
</evidence>
<dbReference type="PRINTS" id="PR01415">
    <property type="entry name" value="ANKYRIN"/>
</dbReference>
<dbReference type="InterPro" id="IPR036770">
    <property type="entry name" value="Ankyrin_rpt-contain_sf"/>
</dbReference>
<dbReference type="PROSITE" id="PS50088">
    <property type="entry name" value="ANK_REPEAT"/>
    <property type="match status" value="5"/>
</dbReference>
<evidence type="ECO:0000313" key="4">
    <source>
        <dbReference type="EMBL" id="SEL36522.1"/>
    </source>
</evidence>
<reference evidence="4 5" key="1">
    <citation type="submission" date="2016-10" db="EMBL/GenBank/DDBJ databases">
        <authorList>
            <person name="de Groot N.N."/>
        </authorList>
    </citation>
    <scope>NUCLEOTIDE SEQUENCE [LARGE SCALE GENOMIC DNA]</scope>
    <source>
        <strain evidence="4 5">DSM 25232</strain>
    </source>
</reference>
<dbReference type="EMBL" id="FOAB01000004">
    <property type="protein sequence ID" value="SEL36522.1"/>
    <property type="molecule type" value="Genomic_DNA"/>
</dbReference>
<evidence type="ECO:0000256" key="3">
    <source>
        <dbReference type="PROSITE-ProRule" id="PRU00023"/>
    </source>
</evidence>
<dbReference type="PANTHER" id="PTHR24198">
    <property type="entry name" value="ANKYRIN REPEAT AND PROTEIN KINASE DOMAIN-CONTAINING PROTEIN"/>
    <property type="match status" value="1"/>
</dbReference>
<dbReference type="PANTHER" id="PTHR24198:SF165">
    <property type="entry name" value="ANKYRIN REPEAT-CONTAINING PROTEIN-RELATED"/>
    <property type="match status" value="1"/>
</dbReference>
<name>A0A1H7PL77_AQUAM</name>
<dbReference type="SUPFAM" id="SSF48403">
    <property type="entry name" value="Ankyrin repeat"/>
    <property type="match status" value="2"/>
</dbReference>
<dbReference type="Gene3D" id="1.25.40.20">
    <property type="entry name" value="Ankyrin repeat-containing domain"/>
    <property type="match status" value="2"/>
</dbReference>
<sequence>MKKVFDLMVIVVFVIFFAKTNAQENVFLDRAYWKLNPSIDQINKDIATGNDPAELNKFAFDAVSYALIEKVDNSTIKYLLGKKGNDVNKKTHDGRTYIFWAIYRDNLEMMQFLLKKGAKTDVIDSHGYSLLNFGAVTGQKNTKLYDFCIENGADVLTEKNNDGANPLLLVAPFLEDDSLITYFTGKGIDLHSQDDNGNGIFNYAAKKGNKTVLELLIKKGVVYKTLNHLDGNAFIFASQGTRNSVNNLELYKYLENIGIRPDVVTDDGINPLHAIAFKNKEQEIFNYFIEKGVDINQANKKGDTPFANAVSRNDLESVKYLITYVKDINQSNKSGITPLMTAVQRNTFDVINLLLDKGANTKVKDVEGNSLAYYVLKSYNKEKPEEFDKKIVLLQEKGVNLKEPQADGETLWHLAAKENDLTLLKKIEKLNIPLNEKNDEGNTALHLAAMKANKTNVLKFLLENGADKNIQTSFKETVFDLASENELLQKQNIELDFLQE</sequence>
<feature type="repeat" description="ANK" evidence="3">
    <location>
        <begin position="301"/>
        <end position="333"/>
    </location>
</feature>
<feature type="repeat" description="ANK" evidence="3">
    <location>
        <begin position="334"/>
        <end position="366"/>
    </location>
</feature>
<organism evidence="4 5">
    <name type="scientific">Aquimarina amphilecti</name>
    <dbReference type="NCBI Taxonomy" id="1038014"/>
    <lineage>
        <taxon>Bacteria</taxon>
        <taxon>Pseudomonadati</taxon>
        <taxon>Bacteroidota</taxon>
        <taxon>Flavobacteriia</taxon>
        <taxon>Flavobacteriales</taxon>
        <taxon>Flavobacteriaceae</taxon>
        <taxon>Aquimarina</taxon>
    </lineage>
</organism>
<keyword evidence="1" id="KW-0677">Repeat</keyword>
<accession>A0A1H7PL77</accession>
<dbReference type="STRING" id="1038014.SAMN04487910_2246"/>
<feature type="repeat" description="ANK" evidence="3">
    <location>
        <begin position="267"/>
        <end position="300"/>
    </location>
</feature>
<proteinExistence type="predicted"/>
<dbReference type="Proteomes" id="UP000198521">
    <property type="component" value="Unassembled WGS sequence"/>
</dbReference>
<feature type="repeat" description="ANK" evidence="3">
    <location>
        <begin position="93"/>
        <end position="125"/>
    </location>
</feature>
<dbReference type="SMART" id="SM00248">
    <property type="entry name" value="ANK"/>
    <property type="match status" value="8"/>
</dbReference>
<dbReference type="RefSeq" id="WP_244543007.1">
    <property type="nucleotide sequence ID" value="NZ_FOAB01000004.1"/>
</dbReference>
<dbReference type="PROSITE" id="PS50297">
    <property type="entry name" value="ANK_REP_REGION"/>
    <property type="match status" value="4"/>
</dbReference>
<evidence type="ECO:0000256" key="1">
    <source>
        <dbReference type="ARBA" id="ARBA00022737"/>
    </source>
</evidence>
<keyword evidence="5" id="KW-1185">Reference proteome</keyword>
<feature type="repeat" description="ANK" evidence="3">
    <location>
        <begin position="440"/>
        <end position="473"/>
    </location>
</feature>